<evidence type="ECO:0000313" key="13">
    <source>
        <dbReference type="Proteomes" id="UP000076858"/>
    </source>
</evidence>
<keyword evidence="6 9" id="KW-1133">Transmembrane helix</keyword>
<dbReference type="EMBL" id="LRGB01002227">
    <property type="protein sequence ID" value="KZS08340.1"/>
    <property type="molecule type" value="Genomic_DNA"/>
</dbReference>
<dbReference type="SMART" id="SM01299">
    <property type="entry name" value="PIP49_N"/>
    <property type="match status" value="1"/>
</dbReference>
<evidence type="ECO:0000256" key="8">
    <source>
        <dbReference type="ARBA" id="ARBA00023157"/>
    </source>
</evidence>
<evidence type="ECO:0000313" key="12">
    <source>
        <dbReference type="EMBL" id="KZS08340.1"/>
    </source>
</evidence>
<feature type="domain" description="FAM69 N-terminal" evidence="10">
    <location>
        <begin position="13"/>
        <end position="163"/>
    </location>
</feature>
<feature type="transmembrane region" description="Helical" evidence="9">
    <location>
        <begin position="21"/>
        <end position="40"/>
    </location>
</feature>
<evidence type="ECO:0000256" key="3">
    <source>
        <dbReference type="ARBA" id="ARBA00022692"/>
    </source>
</evidence>
<dbReference type="PANTHER" id="PTHR21093:SF2">
    <property type="entry name" value="DIVERGENT PROTEIN KINASE DOMAIN 1C"/>
    <property type="match status" value="1"/>
</dbReference>
<reference evidence="11" key="2">
    <citation type="submission" date="2015-10" db="EMBL/GenBank/DDBJ databases">
        <authorList>
            <person name="Gilbert D.G."/>
        </authorList>
    </citation>
    <scope>NUCLEOTIDE SEQUENCE</scope>
</reference>
<dbReference type="OrthoDB" id="8543887at2759"/>
<reference evidence="12 13" key="3">
    <citation type="submission" date="2016-03" db="EMBL/GenBank/DDBJ databases">
        <title>EvidentialGene: Evidence-directed Construction of Genes on Genomes.</title>
        <authorList>
            <person name="Gilbert D.G."/>
            <person name="Choi J.-H."/>
            <person name="Mockaitis K."/>
            <person name="Colbourne J."/>
            <person name="Pfrender M."/>
        </authorList>
    </citation>
    <scope>NUCLEOTIDE SEQUENCE [LARGE SCALE GENOMIC DNA]</scope>
    <source>
        <strain evidence="12 13">Xinb3</strain>
        <tissue evidence="12">Complete organism</tissue>
    </source>
</reference>
<name>A0A0N7ZQI9_9CRUS</name>
<dbReference type="Pfam" id="PF12260">
    <property type="entry name" value="PIP49_C"/>
    <property type="match status" value="1"/>
</dbReference>
<evidence type="ECO:0000256" key="9">
    <source>
        <dbReference type="SAM" id="Phobius"/>
    </source>
</evidence>
<reference evidence="11" key="1">
    <citation type="submission" date="2015-10" db="EMBL/GenBank/DDBJ databases">
        <title>Daphnia magna gene sets from two clonal populations assembled and annotated with EvidentialGene.</title>
        <authorList>
            <person name="Gilbert D."/>
            <person name="Podicheti R."/>
            <person name="Orsini L."/>
            <person name="Colbourne J."/>
            <person name="Pfrender M."/>
        </authorList>
    </citation>
    <scope>NUCLEOTIDE SEQUENCE</scope>
</reference>
<dbReference type="PANTHER" id="PTHR21093">
    <property type="entry name" value="DIVERGENT PROTEIN KINASE DOMAIN 1C-RELATED"/>
    <property type="match status" value="1"/>
</dbReference>
<keyword evidence="7 9" id="KW-0472">Membrane</keyword>
<dbReference type="GO" id="GO:0005789">
    <property type="term" value="C:endoplasmic reticulum membrane"/>
    <property type="evidence" value="ECO:0007669"/>
    <property type="project" value="UniProtKB-SubCell"/>
</dbReference>
<dbReference type="InterPro" id="IPR022049">
    <property type="entry name" value="FAM69_kinase_dom"/>
</dbReference>
<dbReference type="Proteomes" id="UP000076858">
    <property type="component" value="Unassembled WGS sequence"/>
</dbReference>
<organism evidence="11">
    <name type="scientific">Daphnia magna</name>
    <dbReference type="NCBI Taxonomy" id="35525"/>
    <lineage>
        <taxon>Eukaryota</taxon>
        <taxon>Metazoa</taxon>
        <taxon>Ecdysozoa</taxon>
        <taxon>Arthropoda</taxon>
        <taxon>Crustacea</taxon>
        <taxon>Branchiopoda</taxon>
        <taxon>Diplostraca</taxon>
        <taxon>Cladocera</taxon>
        <taxon>Anomopoda</taxon>
        <taxon>Daphniidae</taxon>
        <taxon>Daphnia</taxon>
    </lineage>
</organism>
<gene>
    <name evidence="12" type="ORF">APZ42_027642</name>
</gene>
<evidence type="ECO:0000313" key="11">
    <source>
        <dbReference type="EMBL" id="JAJ00977.1"/>
    </source>
</evidence>
<evidence type="ECO:0000256" key="4">
    <source>
        <dbReference type="ARBA" id="ARBA00022824"/>
    </source>
</evidence>
<keyword evidence="8" id="KW-1015">Disulfide bond</keyword>
<evidence type="ECO:0000256" key="6">
    <source>
        <dbReference type="ARBA" id="ARBA00022989"/>
    </source>
</evidence>
<protein>
    <submittedName>
        <fullName evidence="12">FAM69C protein</fullName>
    </submittedName>
    <submittedName>
        <fullName evidence="11">Protein FAM69C</fullName>
    </submittedName>
</protein>
<evidence type="ECO:0000256" key="7">
    <source>
        <dbReference type="ARBA" id="ARBA00023136"/>
    </source>
</evidence>
<dbReference type="InterPro" id="IPR029244">
    <property type="entry name" value="FAM69_N"/>
</dbReference>
<evidence type="ECO:0000256" key="2">
    <source>
        <dbReference type="ARBA" id="ARBA00006338"/>
    </source>
</evidence>
<keyword evidence="5" id="KW-0735">Signal-anchor</keyword>
<evidence type="ECO:0000256" key="1">
    <source>
        <dbReference type="ARBA" id="ARBA00004648"/>
    </source>
</evidence>
<evidence type="ECO:0000256" key="5">
    <source>
        <dbReference type="ARBA" id="ARBA00022968"/>
    </source>
</evidence>
<keyword evidence="4" id="KW-0256">Endoplasmic reticulum</keyword>
<dbReference type="EMBL" id="GDIP01222425">
    <property type="protein sequence ID" value="JAJ00977.1"/>
    <property type="molecule type" value="Transcribed_RNA"/>
</dbReference>
<accession>A0A0N7ZQI9</accession>
<dbReference type="AlphaFoldDB" id="A0A0N7ZQI9"/>
<proteinExistence type="inferred from homology"/>
<comment type="subcellular location">
    <subcellularLocation>
        <location evidence="1">Endoplasmic reticulum membrane</location>
        <topology evidence="1">Single-pass type II membrane protein</topology>
    </subcellularLocation>
</comment>
<keyword evidence="3 9" id="KW-0812">Transmembrane</keyword>
<keyword evidence="13" id="KW-1185">Reference proteome</keyword>
<evidence type="ECO:0000259" key="10">
    <source>
        <dbReference type="SMART" id="SM01299"/>
    </source>
</evidence>
<dbReference type="Pfam" id="PF14875">
    <property type="entry name" value="PIP49_N"/>
    <property type="match status" value="1"/>
</dbReference>
<sequence>MRLHVKRKISKITRLVFHRRCLLLVLFVSTFSMISVFYLVQWNIICLNIDIETRLNTLCVEYNEGKAFGRLCEPLCNNGEISALSCEPMHKGKFAVFTALWNNSLIVIKSHRVKSEYIPLQWIASNSSEVFPNYQELVEMVTQSMLANFGVQKENLMNHLYPFLVDYHNDVSRELMINLWQLSQDNEYVTLMINQHSHLFPKILSSCGTFYAVEYAKPISRLNIYSDRLEDFVSRVRQAKLMLELLEELQTSFVDPIHICDVKLEHFGLLNGRQVLLDADTVFPKAVVDRSIADGRECWKHSDCDLFDCRSLCNKVLNVCDTPTVNNNLQTVCQKVFLDSGLLISRHLPLATSRLLRDCANPNFSQGRQIAPVQFHYQLANFLNEFLNVVSLPQNPDE</sequence>
<comment type="similarity">
    <text evidence="2">Belongs to the DIPK family.</text>
</comment>